<feature type="region of interest" description="Disordered" evidence="1">
    <location>
        <begin position="54"/>
        <end position="82"/>
    </location>
</feature>
<evidence type="ECO:0000256" key="1">
    <source>
        <dbReference type="SAM" id="MobiDB-lite"/>
    </source>
</evidence>
<feature type="compositionally biased region" description="Polar residues" evidence="1">
    <location>
        <begin position="347"/>
        <end position="356"/>
    </location>
</feature>
<feature type="compositionally biased region" description="Basic residues" evidence="1">
    <location>
        <begin position="337"/>
        <end position="346"/>
    </location>
</feature>
<gene>
    <name evidence="2" type="ORF">OS493_014979</name>
</gene>
<proteinExistence type="predicted"/>
<protein>
    <submittedName>
        <fullName evidence="2">Uncharacterized protein</fullName>
    </submittedName>
</protein>
<feature type="compositionally biased region" description="Basic and acidic residues" evidence="1">
    <location>
        <begin position="117"/>
        <end position="135"/>
    </location>
</feature>
<feature type="compositionally biased region" description="Basic and acidic residues" evidence="1">
    <location>
        <begin position="430"/>
        <end position="439"/>
    </location>
</feature>
<evidence type="ECO:0000313" key="3">
    <source>
        <dbReference type="Proteomes" id="UP001163046"/>
    </source>
</evidence>
<sequence>MEERSESDVDERVPTHPLKLQMSPPYDQLEQEKDETSFNRALWSPSYRIDSLRLSSESDDCLSPSSRQISHSSEDETRSVYNKNLVSNDRSHRFDLFRISSSDSDDCADLLSTKTAENQREKQAQWKDENGERQTPHSNVTESSLFVIPSTSHFALRRRHLKRQTPTSPFPAGSREGNEDARGFSTQRFRLISRPTVSTNHSSFPMPLKSPKTESPLSTTRKINRSTCSTKSPRNATIKGRHFVFPEISRVPRTSTRKTRVGSGSAEEEHRKGGKSSTKDGQRDYRNCHEKHREKSQDINSSIPCLPKICQPKQRIQSRDQVGSSSRMASWAMAPKGPRRSPRSHAAKQSTSSSLGEISGRSLGKNRNKKRFSLPAIPVGHVMKSEYSTEPATKDSNRTLVLPSRPSNNRFTLPPIPQAQFKRTPYKTGHQSERDCKTT</sequence>
<keyword evidence="3" id="KW-1185">Reference proteome</keyword>
<feature type="compositionally biased region" description="Polar residues" evidence="1">
    <location>
        <begin position="213"/>
        <end position="235"/>
    </location>
</feature>
<name>A0A9X0D9R7_9CNID</name>
<accession>A0A9X0D9R7</accession>
<evidence type="ECO:0000313" key="2">
    <source>
        <dbReference type="EMBL" id="KAJ7392040.1"/>
    </source>
</evidence>
<feature type="compositionally biased region" description="Basic and acidic residues" evidence="1">
    <location>
        <begin position="267"/>
        <end position="297"/>
    </location>
</feature>
<feature type="region of interest" description="Disordered" evidence="1">
    <location>
        <begin position="1"/>
        <end position="37"/>
    </location>
</feature>
<dbReference type="AlphaFoldDB" id="A0A9X0D9R7"/>
<feature type="region of interest" description="Disordered" evidence="1">
    <location>
        <begin position="156"/>
        <end position="235"/>
    </location>
</feature>
<feature type="region of interest" description="Disordered" evidence="1">
    <location>
        <begin position="247"/>
        <end position="439"/>
    </location>
</feature>
<dbReference type="EMBL" id="MU825403">
    <property type="protein sequence ID" value="KAJ7392040.1"/>
    <property type="molecule type" value="Genomic_DNA"/>
</dbReference>
<feature type="compositionally biased region" description="Basic and acidic residues" evidence="1">
    <location>
        <begin position="1"/>
        <end position="14"/>
    </location>
</feature>
<comment type="caution">
    <text evidence="2">The sequence shown here is derived from an EMBL/GenBank/DDBJ whole genome shotgun (WGS) entry which is preliminary data.</text>
</comment>
<reference evidence="2" key="1">
    <citation type="submission" date="2023-01" db="EMBL/GenBank/DDBJ databases">
        <title>Genome assembly of the deep-sea coral Lophelia pertusa.</title>
        <authorList>
            <person name="Herrera S."/>
            <person name="Cordes E."/>
        </authorList>
    </citation>
    <scope>NUCLEOTIDE SEQUENCE</scope>
    <source>
        <strain evidence="2">USNM1676648</strain>
        <tissue evidence="2">Polyp</tissue>
    </source>
</reference>
<feature type="region of interest" description="Disordered" evidence="1">
    <location>
        <begin position="115"/>
        <end position="144"/>
    </location>
</feature>
<feature type="compositionally biased region" description="Polar residues" evidence="1">
    <location>
        <begin position="319"/>
        <end position="328"/>
    </location>
</feature>
<organism evidence="2 3">
    <name type="scientific">Desmophyllum pertusum</name>
    <dbReference type="NCBI Taxonomy" id="174260"/>
    <lineage>
        <taxon>Eukaryota</taxon>
        <taxon>Metazoa</taxon>
        <taxon>Cnidaria</taxon>
        <taxon>Anthozoa</taxon>
        <taxon>Hexacorallia</taxon>
        <taxon>Scleractinia</taxon>
        <taxon>Caryophylliina</taxon>
        <taxon>Caryophylliidae</taxon>
        <taxon>Desmophyllum</taxon>
    </lineage>
</organism>
<dbReference type="Proteomes" id="UP001163046">
    <property type="component" value="Unassembled WGS sequence"/>
</dbReference>